<dbReference type="EMBL" id="AAHOLL010000014">
    <property type="protein sequence ID" value="EBY5859126.1"/>
    <property type="molecule type" value="Genomic_DNA"/>
</dbReference>
<dbReference type="Pfam" id="PF19192">
    <property type="entry name" value="Response_reg_2"/>
    <property type="match status" value="1"/>
</dbReference>
<evidence type="ECO:0000313" key="11">
    <source>
        <dbReference type="EMBL" id="EDH7531637.1"/>
    </source>
</evidence>
<dbReference type="EMBL" id="DAAQTQ010000002">
    <property type="protein sequence ID" value="HAE0815361.1"/>
    <property type="molecule type" value="Genomic_DNA"/>
</dbReference>
<evidence type="ECO:0000313" key="8">
    <source>
        <dbReference type="EMBL" id="ECW6304720.1"/>
    </source>
</evidence>
<evidence type="ECO:0000313" key="12">
    <source>
        <dbReference type="EMBL" id="HAE0815361.1"/>
    </source>
</evidence>
<evidence type="ECO:0000313" key="15">
    <source>
        <dbReference type="EMBL" id="QBY65392.1"/>
    </source>
</evidence>
<dbReference type="RefSeq" id="WP_001258864.1">
    <property type="nucleotide sequence ID" value="NZ_CALPAB010000019.1"/>
</dbReference>
<dbReference type="EMBL" id="CP038593">
    <property type="protein sequence ID" value="QBY65392.1"/>
    <property type="molecule type" value="Genomic_DNA"/>
</dbReference>
<dbReference type="EMBL" id="AAKWII010000006">
    <property type="protein sequence ID" value="ECW4160023.1"/>
    <property type="molecule type" value="Genomic_DNA"/>
</dbReference>
<dbReference type="EMBL" id="AAKWVK010000006">
    <property type="protein sequence ID" value="ECW5628015.1"/>
    <property type="molecule type" value="Genomic_DNA"/>
</dbReference>
<dbReference type="EMBL" id="AAMBKR010000016">
    <property type="protein sequence ID" value="EDF6266427.1"/>
    <property type="molecule type" value="Genomic_DNA"/>
</dbReference>
<organism evidence="11">
    <name type="scientific">Salmonella senftenberg</name>
    <dbReference type="NCBI Taxonomy" id="28150"/>
    <lineage>
        <taxon>Bacteria</taxon>
        <taxon>Pseudomonadati</taxon>
        <taxon>Pseudomonadota</taxon>
        <taxon>Gammaproteobacteria</taxon>
        <taxon>Enterobacterales</taxon>
        <taxon>Enterobacteriaceae</taxon>
        <taxon>Salmonella</taxon>
    </lineage>
</organism>
<dbReference type="EMBL" id="AAMIRR010000043">
    <property type="protein sequence ID" value="EDH7531637.1"/>
    <property type="molecule type" value="Genomic_DNA"/>
</dbReference>
<evidence type="ECO:0000313" key="6">
    <source>
        <dbReference type="EMBL" id="ECW4160023.1"/>
    </source>
</evidence>
<dbReference type="EMBL" id="AAKJGI010000010">
    <property type="protein sequence ID" value="ECS3350616.1"/>
    <property type="molecule type" value="Genomic_DNA"/>
</dbReference>
<dbReference type="InterPro" id="IPR043834">
    <property type="entry name" value="REC"/>
</dbReference>
<evidence type="ECO:0000313" key="7">
    <source>
        <dbReference type="EMBL" id="ECW5628015.1"/>
    </source>
</evidence>
<dbReference type="Proteomes" id="UP000295223">
    <property type="component" value="Chromosome"/>
</dbReference>
<evidence type="ECO:0000313" key="9">
    <source>
        <dbReference type="EMBL" id="EDF6266427.1"/>
    </source>
</evidence>
<reference evidence="12" key="7">
    <citation type="submission" date="2019-04" db="EMBL/GenBank/DDBJ databases">
        <authorList>
            <consortium name="NCBI Pathogen Detection Project"/>
        </authorList>
    </citation>
    <scope>NUCLEOTIDE SEQUENCE</scope>
    <source>
        <strain evidence="14">NVSL 6673</strain>
        <strain evidence="12">Salmonella enterica</strain>
    </source>
</reference>
<evidence type="ECO:0000313" key="3">
    <source>
        <dbReference type="EMBL" id="EBV9743596.1"/>
    </source>
</evidence>
<dbReference type="EMBL" id="AAKXGG010000006">
    <property type="protein sequence ID" value="ECW6304720.1"/>
    <property type="molecule type" value="Genomic_DNA"/>
</dbReference>
<gene>
    <name evidence="5" type="ORF">A3030_12145</name>
    <name evidence="6" type="ORF">AA192_12955</name>
    <name evidence="7" type="ORF">AE408_10090</name>
    <name evidence="2" type="ORF">AMA87_22865</name>
    <name evidence="8" type="ORF">AMB70_13000</name>
    <name evidence="3" type="ORF">ASA99_23915</name>
    <name evidence="9" type="ORF">B0986_17300</name>
    <name evidence="10" type="ORF">B6442_17010</name>
    <name evidence="11" type="ORF">CB523_22880</name>
    <name evidence="4" type="ORF">D5B89_15660</name>
    <name evidence="15" type="ORF">E5F22_23210</name>
    <name evidence="12" type="ORF">G2891_06665</name>
    <name evidence="13" type="ORF">G2907_07190</name>
    <name evidence="14" type="ORF">GNA61_002468</name>
</gene>
<accession>A0A3V5TP36</accession>
<protein>
    <recommendedName>
        <fullName evidence="1">Response receiver domain-containing protein</fullName>
    </recommendedName>
</protein>
<dbReference type="EMBL" id="DAAQTU010000003">
    <property type="protein sequence ID" value="HAE0843063.1"/>
    <property type="molecule type" value="Genomic_DNA"/>
</dbReference>
<dbReference type="EMBL" id="AAHGYF010000038">
    <property type="protein sequence ID" value="EBV9743596.1"/>
    <property type="molecule type" value="Genomic_DNA"/>
</dbReference>
<proteinExistence type="predicted"/>
<evidence type="ECO:0000313" key="4">
    <source>
        <dbReference type="EMBL" id="EBY5859126.1"/>
    </source>
</evidence>
<sequence>MRTFTELSKKVTDSFIQNIIFIDDKAYNNGQNDQHEFDAQEVTEIFSKKGKICAVYKPKVISDLDYLTAIAKKSDVTILDWQIVLDDESSDSSEPQDNEVDAEEDDVRGLYTKKIITSLLSDVDNQHCMKLILIYTGEIDLPSIALEIERALAEKNITGFSIASGDPCTVSSSNCKIMVISKSNGGTGRTHLPALAQKIKTYDELPDFISLQFTEMTSGLLSNFAMESLAEIRRNFHHILTLFSKDLDAAYLAHQTLLPNTFDANELLVQLLSDTFSSIIRYKNLNHYIDEKTLKLWLEHNIEEGERPLYTKDGAEDNVRYIRNAGVLLNLLKTNADVREKYCNSLLSTDSQPIAKAKIELLMKKFATTLFAEVNTIDNVNKKFAKLCYHRSSIFSPRHLPFLSLGTVVKSTLTGGDYYICIQQRCDSVRIGEDESRRFLFISLKQVDDGGFNFLTPDGIKLKIDRSTYSLRTIKFNGSDGVALAKKDEDNKKYFEPTYYSENHHERFEFIVELKELYAQKIVEEYSSSLSRVGLDEPEWVRRLN</sequence>
<evidence type="ECO:0000313" key="5">
    <source>
        <dbReference type="EMBL" id="ECS3350616.1"/>
    </source>
</evidence>
<dbReference type="EMBL" id="DAATVH010000009">
    <property type="protein sequence ID" value="HAF0267023.1"/>
    <property type="molecule type" value="Genomic_DNA"/>
</dbReference>
<reference evidence="12" key="1">
    <citation type="journal article" date="2018" name="Genome Biol.">
        <title>SKESA: strategic k-mer extension for scrupulous assemblies.</title>
        <authorList>
            <person name="Souvorov A."/>
            <person name="Agarwala R."/>
            <person name="Lipman D.J."/>
        </authorList>
    </citation>
    <scope>NUCLEOTIDE SEQUENCE</scope>
    <source>
        <strain evidence="14">NVSL 6673</strain>
        <strain evidence="12">Salmonella enterica</strain>
    </source>
</reference>
<evidence type="ECO:0000313" key="13">
    <source>
        <dbReference type="EMBL" id="HAE0843063.1"/>
    </source>
</evidence>
<reference evidence="15 16" key="6">
    <citation type="submission" date="2019-04" db="EMBL/GenBank/DDBJ databases">
        <title>Development of a multi-locus typing scheme for an Enterobacteriaceae linear plasmid that mediates inter-species transfer of flagella.</title>
        <authorList>
            <person name="Robertson J."/>
            <person name="Lin J."/>
            <person name="Wren-Hedegus A."/>
            <person name="Arya G."/>
            <person name="Carrillo C."/>
            <person name="Nash J.H.E."/>
        </authorList>
    </citation>
    <scope>NUCLEOTIDE SEQUENCE [LARGE SCALE GENOMIC DNA]</scope>
    <source>
        <strain evidence="15 16">SA20130280</strain>
    </source>
</reference>
<evidence type="ECO:0000313" key="16">
    <source>
        <dbReference type="Proteomes" id="UP000295223"/>
    </source>
</evidence>
<feature type="domain" description="Response receiver" evidence="1">
    <location>
        <begin position="15"/>
        <end position="185"/>
    </location>
</feature>
<reference evidence="5" key="4">
    <citation type="submission" date="2018-07" db="EMBL/GenBank/DDBJ databases">
        <authorList>
            <consortium name="NARMS: The National Antimicrobial Resistance Monitoring System"/>
        </authorList>
    </citation>
    <scope>NUCLEOTIDE SEQUENCE</scope>
    <source>
        <strain evidence="5">CVM N57491F</strain>
    </source>
</reference>
<dbReference type="EMBL" id="AAGDFW010000079">
    <property type="protein sequence ID" value="EBM6344052.1"/>
    <property type="molecule type" value="Genomic_DNA"/>
</dbReference>
<reference evidence="9" key="2">
    <citation type="submission" date="2018-07" db="EMBL/GenBank/DDBJ databases">
        <authorList>
            <consortium name="PulseNet: The National Subtyping Network for Foodborne Disease Surveillance"/>
            <person name="Tarr C.L."/>
            <person name="Trees E."/>
            <person name="Katz L.S."/>
            <person name="Carleton-Romer H.A."/>
            <person name="Stroika S."/>
            <person name="Kucerova Z."/>
            <person name="Roache K.F."/>
            <person name="Sabol A.L."/>
            <person name="Besser J."/>
            <person name="Gerner-Smidt P."/>
        </authorList>
    </citation>
    <scope>NUCLEOTIDE SEQUENCE</scope>
    <source>
        <strain evidence="9">2017K-0051</strain>
    </source>
</reference>
<dbReference type="AlphaFoldDB" id="A0A3V5TP36"/>
<reference evidence="3" key="3">
    <citation type="submission" date="2018-07" db="EMBL/GenBank/DDBJ databases">
        <authorList>
            <consortium name="GenomeTrakr network: Whole genome sequencing for foodborne pathogen traceback"/>
        </authorList>
    </citation>
    <scope>NUCLEOTIDE SEQUENCE</scope>
    <source>
        <strain evidence="10">ADRDL-1057</strain>
        <strain evidence="7">FDA00002889</strain>
        <strain evidence="2">FDA00004931</strain>
        <strain evidence="8">FDA00005019</strain>
        <strain evidence="6">FDA00008985</strain>
        <strain evidence="3">WAPHL-SAL-A01132</strain>
    </source>
</reference>
<evidence type="ECO:0000313" key="10">
    <source>
        <dbReference type="EMBL" id="EDF8497746.1"/>
    </source>
</evidence>
<reference evidence="11" key="5">
    <citation type="submission" date="2018-07" db="EMBL/GenBank/DDBJ databases">
        <authorList>
            <person name="Ashton P.M."/>
            <person name="Dallman T."/>
            <person name="Nair S."/>
            <person name="De Pinna E."/>
            <person name="Peters T."/>
            <person name="Grant K."/>
        </authorList>
    </citation>
    <scope>NUCLEOTIDE SEQUENCE</scope>
    <source>
        <strain evidence="11">370004</strain>
        <strain evidence="4">596928</strain>
    </source>
</reference>
<evidence type="ECO:0000259" key="1">
    <source>
        <dbReference type="Pfam" id="PF19192"/>
    </source>
</evidence>
<evidence type="ECO:0000313" key="2">
    <source>
        <dbReference type="EMBL" id="EBM6344052.1"/>
    </source>
</evidence>
<evidence type="ECO:0000313" key="14">
    <source>
        <dbReference type="EMBL" id="HAF0267023.1"/>
    </source>
</evidence>
<name>A0A3V5TP36_SALSE</name>
<dbReference type="EMBL" id="AAMCCN010000008">
    <property type="protein sequence ID" value="EDF8497746.1"/>
    <property type="molecule type" value="Genomic_DNA"/>
</dbReference>